<evidence type="ECO:0000313" key="2">
    <source>
        <dbReference type="Proteomes" id="UP000095229"/>
    </source>
</evidence>
<dbReference type="PATRIC" id="fig|45071.6.peg.3725"/>
<gene>
    <name evidence="1" type="ORF">lpari_01572</name>
</gene>
<proteinExistence type="predicted"/>
<dbReference type="STRING" id="45071.Lpar_3462"/>
<dbReference type="Proteomes" id="UP000095229">
    <property type="component" value="Unassembled WGS sequence"/>
</dbReference>
<keyword evidence="2" id="KW-1185">Reference proteome</keyword>
<reference evidence="1 2" key="1">
    <citation type="submission" date="2016-02" db="EMBL/GenBank/DDBJ databases">
        <title>Secondary metabolites in Legionella.</title>
        <authorList>
            <person name="Tobias N.J."/>
            <person name="Bode H.B."/>
        </authorList>
    </citation>
    <scope>NUCLEOTIDE SEQUENCE [LARGE SCALE GENOMIC DNA]</scope>
    <source>
        <strain evidence="1 2">DSM 19216</strain>
    </source>
</reference>
<organism evidence="1 2">
    <name type="scientific">Legionella parisiensis</name>
    <dbReference type="NCBI Taxonomy" id="45071"/>
    <lineage>
        <taxon>Bacteria</taxon>
        <taxon>Pseudomonadati</taxon>
        <taxon>Pseudomonadota</taxon>
        <taxon>Gammaproteobacteria</taxon>
        <taxon>Legionellales</taxon>
        <taxon>Legionellaceae</taxon>
        <taxon>Legionella</taxon>
    </lineage>
</organism>
<protein>
    <submittedName>
        <fullName evidence="1">Uncharacterized protein</fullName>
    </submittedName>
</protein>
<name>A0A1E5JSA5_9GAMM</name>
<sequence length="98" mass="11358">MLLEKYMHKGINFQRAEETLDVGIKSTQQVNEAMGDSTLVQQTKEKVMEIISKYNKIYTSSSLWAVKQTKLMQELRQNMAVEQPKSDEPEMSSNMNLR</sequence>
<dbReference type="EMBL" id="LSOG01000049">
    <property type="protein sequence ID" value="OEH47404.1"/>
    <property type="molecule type" value="Genomic_DNA"/>
</dbReference>
<evidence type="ECO:0000313" key="1">
    <source>
        <dbReference type="EMBL" id="OEH47404.1"/>
    </source>
</evidence>
<comment type="caution">
    <text evidence="1">The sequence shown here is derived from an EMBL/GenBank/DDBJ whole genome shotgun (WGS) entry which is preliminary data.</text>
</comment>
<accession>A0A1E5JSA5</accession>
<dbReference type="AlphaFoldDB" id="A0A1E5JSA5"/>